<dbReference type="RefSeq" id="WP_203146501.1">
    <property type="nucleotide sequence ID" value="NZ_JAEVHL010000002.1"/>
</dbReference>
<evidence type="ECO:0000256" key="1">
    <source>
        <dbReference type="ARBA" id="ARBA00000085"/>
    </source>
</evidence>
<dbReference type="EC" id="2.7.13.3" evidence="2"/>
<dbReference type="InterPro" id="IPR036890">
    <property type="entry name" value="HATPase_C_sf"/>
</dbReference>
<evidence type="ECO:0000256" key="4">
    <source>
        <dbReference type="ARBA" id="ARBA00022679"/>
    </source>
</evidence>
<keyword evidence="9" id="KW-0175">Coiled coil</keyword>
<keyword evidence="4" id="KW-0808">Transferase</keyword>
<name>A0ABS1Y9Q1_9ACTN</name>
<evidence type="ECO:0000259" key="11">
    <source>
        <dbReference type="Pfam" id="PF07730"/>
    </source>
</evidence>
<keyword evidence="7" id="KW-0067">ATP-binding</keyword>
<sequence>MASSPAAVRRAVQRYAPLLLAVTVAAAVWASAAGDIGVRSPLPGAVVLVLAVSSGWATATVRTRRWPLFLAAAVGWLVLAAAAAGVVASYQAGLRLRGRRLAGYLAGVAVVLAGGVLVGLAVGGPRRITTATTGNVLLLAACLVGLPLVFGLWVRARRDTLAALRDRAERLEREREAHADRVRAEERTRIAREMHDVVAHRVSLMVVHAGALEVTAADSATVEAAALIRATGRQALTDLREVLGVLRQAGPAVVPERGLDALDELIEESRTAGLRVSRQDEGVPPALPATLGRTAYRVVREALTNVRKHAADAETVVCLRYLPDGLEVVVRNGPSDRRSALPGAGQGLLGLRERVELLGGRLEATAVDGGFLVRALLPLAGAA</sequence>
<dbReference type="InterPro" id="IPR050482">
    <property type="entry name" value="Sensor_HK_TwoCompSys"/>
</dbReference>
<evidence type="ECO:0000256" key="7">
    <source>
        <dbReference type="ARBA" id="ARBA00022840"/>
    </source>
</evidence>
<comment type="caution">
    <text evidence="12">The sequence shown here is derived from an EMBL/GenBank/DDBJ whole genome shotgun (WGS) entry which is preliminary data.</text>
</comment>
<dbReference type="Pfam" id="PF07730">
    <property type="entry name" value="HisKA_3"/>
    <property type="match status" value="1"/>
</dbReference>
<organism evidence="12 13">
    <name type="scientific">Micromonospora tarensis</name>
    <dbReference type="NCBI Taxonomy" id="2806100"/>
    <lineage>
        <taxon>Bacteria</taxon>
        <taxon>Bacillati</taxon>
        <taxon>Actinomycetota</taxon>
        <taxon>Actinomycetes</taxon>
        <taxon>Micromonosporales</taxon>
        <taxon>Micromonosporaceae</taxon>
        <taxon>Micromonospora</taxon>
    </lineage>
</organism>
<evidence type="ECO:0000256" key="3">
    <source>
        <dbReference type="ARBA" id="ARBA00022553"/>
    </source>
</evidence>
<evidence type="ECO:0000256" key="5">
    <source>
        <dbReference type="ARBA" id="ARBA00022741"/>
    </source>
</evidence>
<accession>A0ABS1Y9Q1</accession>
<keyword evidence="10" id="KW-0812">Transmembrane</keyword>
<feature type="transmembrane region" description="Helical" evidence="10">
    <location>
        <begin position="102"/>
        <end position="124"/>
    </location>
</feature>
<evidence type="ECO:0000256" key="10">
    <source>
        <dbReference type="SAM" id="Phobius"/>
    </source>
</evidence>
<feature type="transmembrane region" description="Helical" evidence="10">
    <location>
        <begin position="68"/>
        <end position="90"/>
    </location>
</feature>
<evidence type="ECO:0000313" key="12">
    <source>
        <dbReference type="EMBL" id="MBM0274064.1"/>
    </source>
</evidence>
<dbReference type="Gene3D" id="1.20.5.1930">
    <property type="match status" value="1"/>
</dbReference>
<evidence type="ECO:0000256" key="9">
    <source>
        <dbReference type="SAM" id="Coils"/>
    </source>
</evidence>
<protein>
    <recommendedName>
        <fullName evidence="2">histidine kinase</fullName>
        <ecNumber evidence="2">2.7.13.3</ecNumber>
    </recommendedName>
</protein>
<feature type="transmembrane region" description="Helical" evidence="10">
    <location>
        <begin position="136"/>
        <end position="154"/>
    </location>
</feature>
<keyword evidence="6 12" id="KW-0418">Kinase</keyword>
<dbReference type="Gene3D" id="3.30.565.10">
    <property type="entry name" value="Histidine kinase-like ATPase, C-terminal domain"/>
    <property type="match status" value="1"/>
</dbReference>
<keyword evidence="3" id="KW-0597">Phosphoprotein</keyword>
<evidence type="ECO:0000313" key="13">
    <source>
        <dbReference type="Proteomes" id="UP000622245"/>
    </source>
</evidence>
<feature type="transmembrane region" description="Helical" evidence="10">
    <location>
        <begin position="42"/>
        <end position="61"/>
    </location>
</feature>
<proteinExistence type="predicted"/>
<keyword evidence="10" id="KW-1133">Transmembrane helix</keyword>
<evidence type="ECO:0000256" key="6">
    <source>
        <dbReference type="ARBA" id="ARBA00022777"/>
    </source>
</evidence>
<dbReference type="GO" id="GO:0016301">
    <property type="term" value="F:kinase activity"/>
    <property type="evidence" value="ECO:0007669"/>
    <property type="project" value="UniProtKB-KW"/>
</dbReference>
<dbReference type="SUPFAM" id="SSF55874">
    <property type="entry name" value="ATPase domain of HSP90 chaperone/DNA topoisomerase II/histidine kinase"/>
    <property type="match status" value="1"/>
</dbReference>
<gene>
    <name evidence="12" type="ORF">JM949_00600</name>
</gene>
<keyword evidence="10" id="KW-0472">Membrane</keyword>
<dbReference type="InterPro" id="IPR011712">
    <property type="entry name" value="Sig_transdc_His_kin_sub3_dim/P"/>
</dbReference>
<dbReference type="PANTHER" id="PTHR24421">
    <property type="entry name" value="NITRATE/NITRITE SENSOR PROTEIN NARX-RELATED"/>
    <property type="match status" value="1"/>
</dbReference>
<keyword evidence="5" id="KW-0547">Nucleotide-binding</keyword>
<keyword evidence="13" id="KW-1185">Reference proteome</keyword>
<dbReference type="Proteomes" id="UP000622245">
    <property type="component" value="Unassembled WGS sequence"/>
</dbReference>
<feature type="coiled-coil region" evidence="9">
    <location>
        <begin position="154"/>
        <end position="188"/>
    </location>
</feature>
<dbReference type="PANTHER" id="PTHR24421:SF10">
    <property type="entry name" value="NITRATE_NITRITE SENSOR PROTEIN NARQ"/>
    <property type="match status" value="1"/>
</dbReference>
<evidence type="ECO:0000256" key="2">
    <source>
        <dbReference type="ARBA" id="ARBA00012438"/>
    </source>
</evidence>
<feature type="domain" description="Signal transduction histidine kinase subgroup 3 dimerisation and phosphoacceptor" evidence="11">
    <location>
        <begin position="186"/>
        <end position="249"/>
    </location>
</feature>
<dbReference type="EMBL" id="JAEVHL010000002">
    <property type="protein sequence ID" value="MBM0274064.1"/>
    <property type="molecule type" value="Genomic_DNA"/>
</dbReference>
<reference evidence="12 13" key="1">
    <citation type="submission" date="2021-01" db="EMBL/GenBank/DDBJ databases">
        <title>Draft genome sequence of Micromonospora sp. strain STR1s_6.</title>
        <authorList>
            <person name="Karlyshev A."/>
            <person name="Jawad R."/>
        </authorList>
    </citation>
    <scope>NUCLEOTIDE SEQUENCE [LARGE SCALE GENOMIC DNA]</scope>
    <source>
        <strain evidence="12 13">STR1S-6</strain>
    </source>
</reference>
<comment type="catalytic activity">
    <reaction evidence="1">
        <text>ATP + protein L-histidine = ADP + protein N-phospho-L-histidine.</text>
        <dbReference type="EC" id="2.7.13.3"/>
    </reaction>
</comment>
<keyword evidence="8" id="KW-0902">Two-component regulatory system</keyword>
<evidence type="ECO:0000256" key="8">
    <source>
        <dbReference type="ARBA" id="ARBA00023012"/>
    </source>
</evidence>
<dbReference type="CDD" id="cd16917">
    <property type="entry name" value="HATPase_UhpB-NarQ-NarX-like"/>
    <property type="match status" value="1"/>
</dbReference>